<dbReference type="Pfam" id="PF13519">
    <property type="entry name" value="VWA_2"/>
    <property type="match status" value="1"/>
</dbReference>
<evidence type="ECO:0000313" key="3">
    <source>
        <dbReference type="EMBL" id="RST59843.1"/>
    </source>
</evidence>
<feature type="domain" description="VWFA" evidence="2">
    <location>
        <begin position="162"/>
        <end position="350"/>
    </location>
</feature>
<dbReference type="InterPro" id="IPR036465">
    <property type="entry name" value="vWFA_dom_sf"/>
</dbReference>
<dbReference type="Gene3D" id="3.40.50.410">
    <property type="entry name" value="von Willebrand factor, type A domain"/>
    <property type="match status" value="1"/>
</dbReference>
<organism evidence="3 4">
    <name type="scientific">Siminovitchia terrae</name>
    <name type="common">Bacillus terrae</name>
    <dbReference type="NCBI Taxonomy" id="1914933"/>
    <lineage>
        <taxon>Bacteria</taxon>
        <taxon>Bacillati</taxon>
        <taxon>Bacillota</taxon>
        <taxon>Bacilli</taxon>
        <taxon>Bacillales</taxon>
        <taxon>Bacillaceae</taxon>
        <taxon>Siminovitchia</taxon>
    </lineage>
</organism>
<dbReference type="PROSITE" id="PS51257">
    <property type="entry name" value="PROKAR_LIPOPROTEIN"/>
    <property type="match status" value="1"/>
</dbReference>
<dbReference type="EMBL" id="QYTW02000008">
    <property type="protein sequence ID" value="RST59843.1"/>
    <property type="molecule type" value="Genomic_DNA"/>
</dbReference>
<name>A0A429X9I8_SIMTE</name>
<gene>
    <name evidence="3" type="ORF">D5F11_010585</name>
</gene>
<evidence type="ECO:0000313" key="4">
    <source>
        <dbReference type="Proteomes" id="UP000287296"/>
    </source>
</evidence>
<feature type="region of interest" description="Disordered" evidence="1">
    <location>
        <begin position="32"/>
        <end position="52"/>
    </location>
</feature>
<dbReference type="OrthoDB" id="9783818at2"/>
<proteinExistence type="predicted"/>
<dbReference type="SUPFAM" id="SSF53300">
    <property type="entry name" value="vWA-like"/>
    <property type="match status" value="1"/>
</dbReference>
<comment type="caution">
    <text evidence="3">The sequence shown here is derived from an EMBL/GenBank/DDBJ whole genome shotgun (WGS) entry which is preliminary data.</text>
</comment>
<evidence type="ECO:0000259" key="2">
    <source>
        <dbReference type="PROSITE" id="PS50234"/>
    </source>
</evidence>
<dbReference type="Proteomes" id="UP000287296">
    <property type="component" value="Unassembled WGS sequence"/>
</dbReference>
<sequence>MLKTPMERKKKVKRLLFAILATGVIVGGCGKAEKTKKESEPDLSVEGSTAEETEVKDAWWEKELEVYESTDLPREMTKDEKDLMRKPGEFSGDQYDEQAAIEKLKELPDHLTSEQYSEAIVKLVAEDYHEEVQELIKFDPTIEATGSRPDEEIDEPTVNGVHYAILLDASGSMNAQNKGGTRMEEAKSAILSFIDVLPKESTVSLRVYGHEGTGSDADKERSCASTETLYNGANDPGKVKSALNQVKPAGWTPIGKAIAETKKDIPKDAGSAIVYVVSDGIETCGGDPVKEAKQLAAEGIEPIINIIGFQVDNEAQQLLKEVAEAGNGEFTLANSKQDVEKYWQEEYQRLMRAWEKWQREGLKEVEAKQQDLMKKAEGLGQSVMKKSEIEFKHAEALHIALSKEGIQEEYDITNKVWNLLYDRQQKIWRYGYETGTKTWREAYEGGNKVWREIYYEGNNKWQEYYHKQ</sequence>
<dbReference type="InterPro" id="IPR002035">
    <property type="entry name" value="VWF_A"/>
</dbReference>
<protein>
    <submittedName>
        <fullName evidence="3">VWA domain-containing protein</fullName>
    </submittedName>
</protein>
<accession>A0A429X9I8</accession>
<reference evidence="3 4" key="1">
    <citation type="submission" date="2018-12" db="EMBL/GenBank/DDBJ databases">
        <authorList>
            <person name="Sun L."/>
            <person name="Chen Z."/>
        </authorList>
    </citation>
    <scope>NUCLEOTIDE SEQUENCE [LARGE SCALE GENOMIC DNA]</scope>
    <source>
        <strain evidence="3 4">LMG 29736</strain>
    </source>
</reference>
<dbReference type="AlphaFoldDB" id="A0A429X9I8"/>
<dbReference type="SMART" id="SM00327">
    <property type="entry name" value="VWA"/>
    <property type="match status" value="1"/>
</dbReference>
<evidence type="ECO:0000256" key="1">
    <source>
        <dbReference type="SAM" id="MobiDB-lite"/>
    </source>
</evidence>
<dbReference type="PROSITE" id="PS50234">
    <property type="entry name" value="VWFA"/>
    <property type="match status" value="1"/>
</dbReference>